<accession>A0A5N5KMD8</accession>
<keyword evidence="2" id="KW-1185">Reference proteome</keyword>
<proteinExistence type="predicted"/>
<organism evidence="1 2">
    <name type="scientific">Salix brachista</name>
    <dbReference type="NCBI Taxonomy" id="2182728"/>
    <lineage>
        <taxon>Eukaryota</taxon>
        <taxon>Viridiplantae</taxon>
        <taxon>Streptophyta</taxon>
        <taxon>Embryophyta</taxon>
        <taxon>Tracheophyta</taxon>
        <taxon>Spermatophyta</taxon>
        <taxon>Magnoliopsida</taxon>
        <taxon>eudicotyledons</taxon>
        <taxon>Gunneridae</taxon>
        <taxon>Pentapetalae</taxon>
        <taxon>rosids</taxon>
        <taxon>fabids</taxon>
        <taxon>Malpighiales</taxon>
        <taxon>Salicaceae</taxon>
        <taxon>Saliceae</taxon>
        <taxon>Salix</taxon>
    </lineage>
</organism>
<evidence type="ECO:0000313" key="2">
    <source>
        <dbReference type="Proteomes" id="UP000326939"/>
    </source>
</evidence>
<comment type="caution">
    <text evidence="1">The sequence shown here is derived from an EMBL/GenBank/DDBJ whole genome shotgun (WGS) entry which is preliminary data.</text>
</comment>
<protein>
    <submittedName>
        <fullName evidence="1">Uncharacterized protein</fullName>
    </submittedName>
</protein>
<dbReference type="Proteomes" id="UP000326939">
    <property type="component" value="Chromosome 12"/>
</dbReference>
<gene>
    <name evidence="1" type="ORF">DKX38_018194</name>
</gene>
<dbReference type="AlphaFoldDB" id="A0A5N5KMD8"/>
<sequence>MEAGGRVKKCFVSSQAVLSMACGRCPLLSTLKEASKDIVGYGVVLLRSQIHHSYIRCQLPQLGSNSNLCFLHHLQVRIDVLPLSISVPK</sequence>
<evidence type="ECO:0000313" key="1">
    <source>
        <dbReference type="EMBL" id="KAB5531524.1"/>
    </source>
</evidence>
<dbReference type="PROSITE" id="PS51257">
    <property type="entry name" value="PROKAR_LIPOPROTEIN"/>
    <property type="match status" value="1"/>
</dbReference>
<reference evidence="2" key="1">
    <citation type="journal article" date="2019" name="Gigascience">
        <title>De novo genome assembly of the endangered Acer yangbiense, a plant species with extremely small populations endemic to Yunnan Province, China.</title>
        <authorList>
            <person name="Yang J."/>
            <person name="Wariss H.M."/>
            <person name="Tao L."/>
            <person name="Zhang R."/>
            <person name="Yun Q."/>
            <person name="Hollingsworth P."/>
            <person name="Dao Z."/>
            <person name="Luo G."/>
            <person name="Guo H."/>
            <person name="Ma Y."/>
            <person name="Sun W."/>
        </authorList>
    </citation>
    <scope>NUCLEOTIDE SEQUENCE [LARGE SCALE GENOMIC DNA]</scope>
    <source>
        <strain evidence="2">cv. br00</strain>
    </source>
</reference>
<dbReference type="EMBL" id="VDCV01000012">
    <property type="protein sequence ID" value="KAB5531524.1"/>
    <property type="molecule type" value="Genomic_DNA"/>
</dbReference>
<name>A0A5N5KMD8_9ROSI</name>